<dbReference type="AlphaFoldDB" id="A0A8J6MV25"/>
<proteinExistence type="predicted"/>
<comment type="caution">
    <text evidence="1">The sequence shown here is derived from an EMBL/GenBank/DDBJ whole genome shotgun (WGS) entry which is preliminary data.</text>
</comment>
<dbReference type="EMBL" id="JACNJD010000006">
    <property type="protein sequence ID" value="MBC8175767.1"/>
    <property type="molecule type" value="Genomic_DNA"/>
</dbReference>
<dbReference type="Proteomes" id="UP000650524">
    <property type="component" value="Unassembled WGS sequence"/>
</dbReference>
<reference evidence="1 2" key="1">
    <citation type="submission" date="2020-08" db="EMBL/GenBank/DDBJ databases">
        <title>Bridging the membrane lipid divide: bacteria of the FCB group superphylum have the potential to synthesize archaeal ether lipids.</title>
        <authorList>
            <person name="Villanueva L."/>
            <person name="Von Meijenfeldt F.A.B."/>
            <person name="Westbye A.B."/>
            <person name="Yadav S."/>
            <person name="Hopmans E.C."/>
            <person name="Dutilh B.E."/>
            <person name="Sinninghe Damste J.S."/>
        </authorList>
    </citation>
    <scope>NUCLEOTIDE SEQUENCE [LARGE SCALE GENOMIC DNA]</scope>
    <source>
        <strain evidence="1">NIOZ-UU27</strain>
    </source>
</reference>
<organism evidence="1 2">
    <name type="scientific">Candidatus Desulfacyla euxinica</name>
    <dbReference type="NCBI Taxonomy" id="2841693"/>
    <lineage>
        <taxon>Bacteria</taxon>
        <taxon>Deltaproteobacteria</taxon>
        <taxon>Candidatus Desulfacyla</taxon>
    </lineage>
</organism>
<name>A0A8J6MV25_9DELT</name>
<accession>A0A8J6MV25</accession>
<evidence type="ECO:0000313" key="2">
    <source>
        <dbReference type="Proteomes" id="UP000650524"/>
    </source>
</evidence>
<gene>
    <name evidence="1" type="ORF">H8E19_00070</name>
</gene>
<protein>
    <submittedName>
        <fullName evidence="1">Toxin HicA</fullName>
    </submittedName>
</protein>
<evidence type="ECO:0000313" key="1">
    <source>
        <dbReference type="EMBL" id="MBC8175767.1"/>
    </source>
</evidence>
<sequence>MADIQKILAKMRLSPFNVRFGDVCRVCDHYFGEARQKGTSHRIYKVSWIYPPLINVQNFKGKAKDYQVRQILDAIDKLEEEK</sequence>